<evidence type="ECO:0000256" key="3">
    <source>
        <dbReference type="SAM" id="MobiDB-lite"/>
    </source>
</evidence>
<dbReference type="CDD" id="cd04369">
    <property type="entry name" value="Bromodomain"/>
    <property type="match status" value="1"/>
</dbReference>
<dbReference type="GO" id="GO:0035267">
    <property type="term" value="C:NuA4 histone acetyltransferase complex"/>
    <property type="evidence" value="ECO:0007669"/>
    <property type="project" value="TreeGrafter"/>
</dbReference>
<dbReference type="InterPro" id="IPR001005">
    <property type="entry name" value="SANT/Myb"/>
</dbReference>
<dbReference type="InterPro" id="IPR001487">
    <property type="entry name" value="Bromodomain"/>
</dbReference>
<feature type="domain" description="Bromo" evidence="4">
    <location>
        <begin position="420"/>
        <end position="482"/>
    </location>
</feature>
<dbReference type="EMBL" id="JAYMYS010000003">
    <property type="protein sequence ID" value="KAK7400501.1"/>
    <property type="molecule type" value="Genomic_DNA"/>
</dbReference>
<evidence type="ECO:0000256" key="2">
    <source>
        <dbReference type="PROSITE-ProRule" id="PRU00035"/>
    </source>
</evidence>
<dbReference type="Pfam" id="PF00439">
    <property type="entry name" value="Bromodomain"/>
    <property type="match status" value="1"/>
</dbReference>
<organism evidence="5 6">
    <name type="scientific">Psophocarpus tetragonolobus</name>
    <name type="common">Winged bean</name>
    <name type="synonym">Dolichos tetragonolobus</name>
    <dbReference type="NCBI Taxonomy" id="3891"/>
    <lineage>
        <taxon>Eukaryota</taxon>
        <taxon>Viridiplantae</taxon>
        <taxon>Streptophyta</taxon>
        <taxon>Embryophyta</taxon>
        <taxon>Tracheophyta</taxon>
        <taxon>Spermatophyta</taxon>
        <taxon>Magnoliopsida</taxon>
        <taxon>eudicotyledons</taxon>
        <taxon>Gunneridae</taxon>
        <taxon>Pentapetalae</taxon>
        <taxon>rosids</taxon>
        <taxon>fabids</taxon>
        <taxon>Fabales</taxon>
        <taxon>Fabaceae</taxon>
        <taxon>Papilionoideae</taxon>
        <taxon>50 kb inversion clade</taxon>
        <taxon>NPAAA clade</taxon>
        <taxon>indigoferoid/millettioid clade</taxon>
        <taxon>Phaseoleae</taxon>
        <taxon>Psophocarpus</taxon>
    </lineage>
</organism>
<proteinExistence type="predicted"/>
<dbReference type="CDD" id="cd00167">
    <property type="entry name" value="SANT"/>
    <property type="match status" value="1"/>
</dbReference>
<dbReference type="SUPFAM" id="SSF46689">
    <property type="entry name" value="Homeodomain-like"/>
    <property type="match status" value="1"/>
</dbReference>
<dbReference type="Pfam" id="PF00249">
    <property type="entry name" value="Myb_DNA-binding"/>
    <property type="match status" value="1"/>
</dbReference>
<sequence>MTRLRPTLNPHFPQPQNLTSVAVFVIVTLQFLVDTHASPLPLQHHLDESPPPFQASLKPTPMPLKPTTRMLTSIPLTLTMRRNQNRHSSEILRRKTTPTPLSLLFSYPHPRKRFSDTHKPVSSFHFRCVSYTCTTIGAETMVTWSTWEELLLGGAILRHGTRDWSVVAAELKTRTVSSCIFTPQVCKAKYEELRKQYSGCTAWFEELKKKRVAELKRDLELSEELIGSLELKLESLQVGKDEKKDDDYHVDNGSVGRELHVPSSKLDRVDASAKEMSKDGLSAGSFTHETKTNWTHECQVPAMSCEDMETKPEVSGSSEQDKGLNVDKSAHTIYEGQGGCLKKRRGKRKRKDCGRNMNEVSVRESDFSADVCKESSTSNCGEIVKSSGINENNANLKKDGLKDLLQVLDSFLVVQGASTFSHRHDSQKRGRYKKLIRQHMDFDTIRSRISNKTIKSMVELLRDLLLLANNAITFYSKITREYKTAIQLRDLVIKTLTEKLECSSTSPLHDPSVKVRSMRPGNRKIVAKVAGGNTSAERVSLGAKKANKVNSPPSVESLPIKKAFGSRTKKVARESAGQRHATPRNEKKRRRAK</sequence>
<reference evidence="5 6" key="1">
    <citation type="submission" date="2024-01" db="EMBL/GenBank/DDBJ databases">
        <title>The genomes of 5 underutilized Papilionoideae crops provide insights into root nodulation and disease resistanc.</title>
        <authorList>
            <person name="Jiang F."/>
        </authorList>
    </citation>
    <scope>NUCLEOTIDE SEQUENCE [LARGE SCALE GENOMIC DNA]</scope>
    <source>
        <strain evidence="5">DUOXIRENSHENG_FW03</strain>
        <tissue evidence="5">Leaves</tissue>
    </source>
</reference>
<name>A0AAN9SMV5_PSOTE</name>
<dbReference type="InterPro" id="IPR009057">
    <property type="entry name" value="Homeodomain-like_sf"/>
</dbReference>
<evidence type="ECO:0000313" key="6">
    <source>
        <dbReference type="Proteomes" id="UP001386955"/>
    </source>
</evidence>
<comment type="caution">
    <text evidence="5">The sequence shown here is derived from an EMBL/GenBank/DDBJ whole genome shotgun (WGS) entry which is preliminary data.</text>
</comment>
<protein>
    <recommendedName>
        <fullName evidence="4">Bromo domain-containing protein</fullName>
    </recommendedName>
</protein>
<dbReference type="AlphaFoldDB" id="A0AAN9SMV5"/>
<dbReference type="Proteomes" id="UP001386955">
    <property type="component" value="Unassembled WGS sequence"/>
</dbReference>
<evidence type="ECO:0000259" key="4">
    <source>
        <dbReference type="PROSITE" id="PS50014"/>
    </source>
</evidence>
<dbReference type="SMART" id="SM00297">
    <property type="entry name" value="BROMO"/>
    <property type="match status" value="1"/>
</dbReference>
<keyword evidence="6" id="KW-1185">Reference proteome</keyword>
<dbReference type="PANTHER" id="PTHR15398:SF11">
    <property type="entry name" value="BROMODOMAIN PROTEIN"/>
    <property type="match status" value="1"/>
</dbReference>
<feature type="region of interest" description="Disordered" evidence="3">
    <location>
        <begin position="44"/>
        <end position="66"/>
    </location>
</feature>
<feature type="region of interest" description="Disordered" evidence="3">
    <location>
        <begin position="543"/>
        <end position="593"/>
    </location>
</feature>
<evidence type="ECO:0000313" key="5">
    <source>
        <dbReference type="EMBL" id="KAK7400501.1"/>
    </source>
</evidence>
<dbReference type="Gene3D" id="1.20.920.10">
    <property type="entry name" value="Bromodomain-like"/>
    <property type="match status" value="1"/>
</dbReference>
<accession>A0AAN9SMV5</accession>
<keyword evidence="1 2" id="KW-0103">Bromodomain</keyword>
<dbReference type="InterPro" id="IPR036427">
    <property type="entry name" value="Bromodomain-like_sf"/>
</dbReference>
<dbReference type="SUPFAM" id="SSF47370">
    <property type="entry name" value="Bromodomain"/>
    <property type="match status" value="1"/>
</dbReference>
<dbReference type="PANTHER" id="PTHR15398">
    <property type="entry name" value="BROMODOMAIN-CONTAINING PROTEIN 8"/>
    <property type="match status" value="1"/>
</dbReference>
<gene>
    <name evidence="5" type="ORF">VNO78_11709</name>
</gene>
<dbReference type="PROSITE" id="PS50014">
    <property type="entry name" value="BROMODOMAIN_2"/>
    <property type="match status" value="1"/>
</dbReference>
<evidence type="ECO:0000256" key="1">
    <source>
        <dbReference type="ARBA" id="ARBA00023117"/>
    </source>
</evidence>